<dbReference type="InterPro" id="IPR017453">
    <property type="entry name" value="GCV_H_sub"/>
</dbReference>
<comment type="similarity">
    <text evidence="1 3">Belongs to the GcvH family.</text>
</comment>
<dbReference type="PANTHER" id="PTHR11715:SF3">
    <property type="entry name" value="GLYCINE CLEAVAGE SYSTEM H PROTEIN-RELATED"/>
    <property type="match status" value="1"/>
</dbReference>
<comment type="subunit">
    <text evidence="3">The glycine cleavage system is composed of four proteins: P, T, L and H.</text>
</comment>
<comment type="caution">
    <text evidence="6">The sequence shown here is derived from an EMBL/GenBank/DDBJ whole genome shotgun (WGS) entry which is preliminary data.</text>
</comment>
<feature type="domain" description="Lipoyl-binding" evidence="5">
    <location>
        <begin position="24"/>
        <end position="106"/>
    </location>
</feature>
<dbReference type="PANTHER" id="PTHR11715">
    <property type="entry name" value="GLYCINE CLEAVAGE SYSTEM H PROTEIN"/>
    <property type="match status" value="1"/>
</dbReference>
<dbReference type="Proteomes" id="UP000247781">
    <property type="component" value="Unassembled WGS sequence"/>
</dbReference>
<dbReference type="RefSeq" id="WP_110315197.1">
    <property type="nucleotide sequence ID" value="NZ_QJJU01000003.1"/>
</dbReference>
<reference evidence="6 7" key="2">
    <citation type="submission" date="2018-06" db="EMBL/GenBank/DDBJ databases">
        <title>Sequencing of bacterial isolates from soil warming experiment in Harvard Forest, Massachusetts, USA.</title>
        <authorList>
            <person name="Deangelis K.PhD."/>
        </authorList>
    </citation>
    <scope>NUCLEOTIDE SEQUENCE [LARGE SCALE GENOMIC DNA]</scope>
    <source>
        <strain evidence="6 7">GAS496</strain>
    </source>
</reference>
<feature type="modified residue" description="N6-lipoyllysine" evidence="3 4">
    <location>
        <position position="65"/>
    </location>
</feature>
<dbReference type="CDD" id="cd06848">
    <property type="entry name" value="GCS_H"/>
    <property type="match status" value="1"/>
</dbReference>
<organism evidence="6 7">
    <name type="scientific">Mycolicibacterium moriokaense</name>
    <dbReference type="NCBI Taxonomy" id="39691"/>
    <lineage>
        <taxon>Bacteria</taxon>
        <taxon>Bacillati</taxon>
        <taxon>Actinomycetota</taxon>
        <taxon>Actinomycetes</taxon>
        <taxon>Mycobacteriales</taxon>
        <taxon>Mycobacteriaceae</taxon>
        <taxon>Mycolicibacterium</taxon>
    </lineage>
</organism>
<evidence type="ECO:0000256" key="2">
    <source>
        <dbReference type="ARBA" id="ARBA00022823"/>
    </source>
</evidence>
<protein>
    <recommendedName>
        <fullName evidence="3">Glycine cleavage system H protein</fullName>
    </recommendedName>
</protein>
<dbReference type="GO" id="GO:0005829">
    <property type="term" value="C:cytosol"/>
    <property type="evidence" value="ECO:0007669"/>
    <property type="project" value="TreeGrafter"/>
</dbReference>
<proteinExistence type="inferred from homology"/>
<evidence type="ECO:0000313" key="6">
    <source>
        <dbReference type="EMBL" id="PXX11118.1"/>
    </source>
</evidence>
<dbReference type="InterPro" id="IPR033753">
    <property type="entry name" value="GCV_H/Fam206"/>
</dbReference>
<name>A0A318HKE1_9MYCO</name>
<dbReference type="OrthoDB" id="9796712at2"/>
<evidence type="ECO:0000259" key="5">
    <source>
        <dbReference type="PROSITE" id="PS50968"/>
    </source>
</evidence>
<dbReference type="SUPFAM" id="SSF51230">
    <property type="entry name" value="Single hybrid motif"/>
    <property type="match status" value="1"/>
</dbReference>
<keyword evidence="7" id="KW-1185">Reference proteome</keyword>
<dbReference type="PROSITE" id="PS50968">
    <property type="entry name" value="BIOTINYL_LIPOYL"/>
    <property type="match status" value="1"/>
</dbReference>
<dbReference type="Gene3D" id="2.40.50.100">
    <property type="match status" value="1"/>
</dbReference>
<gene>
    <name evidence="3" type="primary">gcvH</name>
    <name evidence="6" type="ORF">C8E89_103205</name>
</gene>
<sequence>MSEIPADLYYTEEHEWVKRTGDDTVRVGITDYAQSALGDVVFVQLPDVGADVTAGESFGEVESTKSVSDLYAPVSAKVVAVNGDLEANPQLVNSDPYGEGWLVDLQLDAAAVDDSLRGLLDADGYRTTATE</sequence>
<accession>A0A318HKE1</accession>
<dbReference type="InterPro" id="IPR011053">
    <property type="entry name" value="Single_hybrid_motif"/>
</dbReference>
<dbReference type="EMBL" id="QJJU01000003">
    <property type="protein sequence ID" value="PXX11118.1"/>
    <property type="molecule type" value="Genomic_DNA"/>
</dbReference>
<evidence type="ECO:0000313" key="7">
    <source>
        <dbReference type="Proteomes" id="UP000247781"/>
    </source>
</evidence>
<keyword evidence="2 3" id="KW-0450">Lipoyl</keyword>
<dbReference type="AlphaFoldDB" id="A0A318HKE1"/>
<dbReference type="InterPro" id="IPR002930">
    <property type="entry name" value="GCV_H"/>
</dbReference>
<evidence type="ECO:0000256" key="1">
    <source>
        <dbReference type="ARBA" id="ARBA00009249"/>
    </source>
</evidence>
<dbReference type="GO" id="GO:0005960">
    <property type="term" value="C:glycine cleavage complex"/>
    <property type="evidence" value="ECO:0007669"/>
    <property type="project" value="InterPro"/>
</dbReference>
<reference evidence="7" key="1">
    <citation type="submission" date="2018-05" db="EMBL/GenBank/DDBJ databases">
        <authorList>
            <person name="Deangelis K."/>
            <person name="Huntemann M."/>
            <person name="Clum A."/>
            <person name="Pillay M."/>
            <person name="Palaniappan K."/>
            <person name="Varghese N."/>
            <person name="Mikhailova N."/>
            <person name="Stamatis D."/>
            <person name="Reddy T."/>
            <person name="Daum C."/>
            <person name="Shapiro N."/>
            <person name="Ivanova N."/>
            <person name="Kyrpides N."/>
            <person name="Woyke T."/>
        </authorList>
    </citation>
    <scope>NUCLEOTIDE SEQUENCE [LARGE SCALE GENOMIC DNA]</scope>
    <source>
        <strain evidence="7">GAS496</strain>
    </source>
</reference>
<dbReference type="Pfam" id="PF01597">
    <property type="entry name" value="GCV_H"/>
    <property type="match status" value="1"/>
</dbReference>
<dbReference type="NCBIfam" id="NF002270">
    <property type="entry name" value="PRK01202.1"/>
    <property type="match status" value="1"/>
</dbReference>
<dbReference type="NCBIfam" id="TIGR00527">
    <property type="entry name" value="gcvH"/>
    <property type="match status" value="1"/>
</dbReference>
<dbReference type="GO" id="GO:0019464">
    <property type="term" value="P:glycine decarboxylation via glycine cleavage system"/>
    <property type="evidence" value="ECO:0007669"/>
    <property type="project" value="UniProtKB-UniRule"/>
</dbReference>
<evidence type="ECO:0000256" key="4">
    <source>
        <dbReference type="PIRSR" id="PIRSR617453-50"/>
    </source>
</evidence>
<dbReference type="HAMAP" id="MF_00272">
    <property type="entry name" value="GcvH"/>
    <property type="match status" value="1"/>
</dbReference>
<comment type="function">
    <text evidence="3">The glycine cleavage system catalyzes the degradation of glycine. The H protein shuttles the methylamine group of glycine from the P protein to the T protein.</text>
</comment>
<evidence type="ECO:0000256" key="3">
    <source>
        <dbReference type="HAMAP-Rule" id="MF_00272"/>
    </source>
</evidence>
<comment type="cofactor">
    <cofactor evidence="3">
        <name>(R)-lipoate</name>
        <dbReference type="ChEBI" id="CHEBI:83088"/>
    </cofactor>
    <text evidence="3">Binds 1 lipoyl cofactor covalently.</text>
</comment>
<dbReference type="InterPro" id="IPR000089">
    <property type="entry name" value="Biotin_lipoyl"/>
</dbReference>
<dbReference type="GO" id="GO:0009249">
    <property type="term" value="P:protein lipoylation"/>
    <property type="evidence" value="ECO:0007669"/>
    <property type="project" value="TreeGrafter"/>
</dbReference>